<feature type="transmembrane region" description="Helical" evidence="6">
    <location>
        <begin position="44"/>
        <end position="66"/>
    </location>
</feature>
<keyword evidence="2" id="KW-1003">Cell membrane</keyword>
<evidence type="ECO:0000256" key="4">
    <source>
        <dbReference type="ARBA" id="ARBA00022989"/>
    </source>
</evidence>
<evidence type="ECO:0000256" key="5">
    <source>
        <dbReference type="ARBA" id="ARBA00023136"/>
    </source>
</evidence>
<dbReference type="AlphaFoldDB" id="A0A0F9TTL4"/>
<comment type="caution">
    <text evidence="7">The sequence shown here is derived from an EMBL/GenBank/DDBJ whole genome shotgun (WGS) entry which is preliminary data.</text>
</comment>
<name>A0A0F9TTL4_9ZZZZ</name>
<keyword evidence="5 6" id="KW-0472">Membrane</keyword>
<organism evidence="7">
    <name type="scientific">marine sediment metagenome</name>
    <dbReference type="NCBI Taxonomy" id="412755"/>
    <lineage>
        <taxon>unclassified sequences</taxon>
        <taxon>metagenomes</taxon>
        <taxon>ecological metagenomes</taxon>
    </lineage>
</organism>
<dbReference type="EMBL" id="LAZR01001018">
    <property type="protein sequence ID" value="KKN52466.1"/>
    <property type="molecule type" value="Genomic_DNA"/>
</dbReference>
<dbReference type="Pfam" id="PF01810">
    <property type="entry name" value="LysE"/>
    <property type="match status" value="1"/>
</dbReference>
<dbReference type="PIRSF" id="PIRSF006324">
    <property type="entry name" value="LeuE"/>
    <property type="match status" value="1"/>
</dbReference>
<dbReference type="PANTHER" id="PTHR30086:SF20">
    <property type="entry name" value="ARGININE EXPORTER PROTEIN ARGO-RELATED"/>
    <property type="match status" value="1"/>
</dbReference>
<proteinExistence type="predicted"/>
<feature type="transmembrane region" description="Helical" evidence="6">
    <location>
        <begin position="158"/>
        <end position="179"/>
    </location>
</feature>
<reference evidence="7" key="1">
    <citation type="journal article" date="2015" name="Nature">
        <title>Complex archaea that bridge the gap between prokaryotes and eukaryotes.</title>
        <authorList>
            <person name="Spang A."/>
            <person name="Saw J.H."/>
            <person name="Jorgensen S.L."/>
            <person name="Zaremba-Niedzwiedzka K."/>
            <person name="Martijn J."/>
            <person name="Lind A.E."/>
            <person name="van Eijk R."/>
            <person name="Schleper C."/>
            <person name="Guy L."/>
            <person name="Ettema T.J."/>
        </authorList>
    </citation>
    <scope>NUCLEOTIDE SEQUENCE</scope>
</reference>
<evidence type="ECO:0008006" key="8">
    <source>
        <dbReference type="Google" id="ProtNLM"/>
    </source>
</evidence>
<accession>A0A0F9TTL4</accession>
<dbReference type="GO" id="GO:0015171">
    <property type="term" value="F:amino acid transmembrane transporter activity"/>
    <property type="evidence" value="ECO:0007669"/>
    <property type="project" value="TreeGrafter"/>
</dbReference>
<evidence type="ECO:0000256" key="2">
    <source>
        <dbReference type="ARBA" id="ARBA00022475"/>
    </source>
</evidence>
<dbReference type="InterPro" id="IPR001123">
    <property type="entry name" value="LeuE-type"/>
</dbReference>
<protein>
    <recommendedName>
        <fullName evidence="8">LysE family translocator</fullName>
    </recommendedName>
</protein>
<sequence length="214" mass="23330">MINPDFLVSFLLASFLMAVAPGPSNAFLMAQTFANGRSAGMQSAFGFALGGVVHTLFAVVGLSAVLKASPSAYAAVQYAGAAYLCYLGLVMIKGTLKQQELVSEGTQTDKPHINTSKKSNVMFQAMMTEVLNPKVALFFIAFIPQFVDPTLSSATFQLAFFGLLYPLFAFPIDCTYIYFGDKIAQFFRRNPNSQLWIDRITGIVFIALAINLLF</sequence>
<evidence type="ECO:0000313" key="7">
    <source>
        <dbReference type="EMBL" id="KKN52466.1"/>
    </source>
</evidence>
<dbReference type="PANTHER" id="PTHR30086">
    <property type="entry name" value="ARGININE EXPORTER PROTEIN ARGO"/>
    <property type="match status" value="1"/>
</dbReference>
<feature type="transmembrane region" description="Helical" evidence="6">
    <location>
        <begin position="73"/>
        <end position="92"/>
    </location>
</feature>
<gene>
    <name evidence="7" type="ORF">LCGC14_0612300</name>
</gene>
<keyword evidence="4 6" id="KW-1133">Transmembrane helix</keyword>
<comment type="subcellular location">
    <subcellularLocation>
        <location evidence="1">Cell membrane</location>
        <topology evidence="1">Multi-pass membrane protein</topology>
    </subcellularLocation>
</comment>
<evidence type="ECO:0000256" key="1">
    <source>
        <dbReference type="ARBA" id="ARBA00004651"/>
    </source>
</evidence>
<evidence type="ECO:0000256" key="3">
    <source>
        <dbReference type="ARBA" id="ARBA00022692"/>
    </source>
</evidence>
<evidence type="ECO:0000256" key="6">
    <source>
        <dbReference type="SAM" id="Phobius"/>
    </source>
</evidence>
<dbReference type="GO" id="GO:0005886">
    <property type="term" value="C:plasma membrane"/>
    <property type="evidence" value="ECO:0007669"/>
    <property type="project" value="UniProtKB-SubCell"/>
</dbReference>
<keyword evidence="3 6" id="KW-0812">Transmembrane</keyword>